<feature type="domain" description="Pyrrolo-quinoline quinone repeat" evidence="2">
    <location>
        <begin position="337"/>
        <end position="477"/>
    </location>
</feature>
<keyword evidence="5" id="KW-1185">Reference proteome</keyword>
<dbReference type="InterPro" id="IPR002372">
    <property type="entry name" value="PQQ_rpt_dom"/>
</dbReference>
<proteinExistence type="predicted"/>
<dbReference type="Proteomes" id="UP001500897">
    <property type="component" value="Unassembled WGS sequence"/>
</dbReference>
<protein>
    <recommendedName>
        <fullName evidence="6">DUF4365 domain-containing protein</fullName>
    </recommendedName>
</protein>
<dbReference type="InterPro" id="IPR025375">
    <property type="entry name" value="DUF4365"/>
</dbReference>
<dbReference type="Pfam" id="PF14280">
    <property type="entry name" value="DUF4365"/>
    <property type="match status" value="1"/>
</dbReference>
<dbReference type="Gene3D" id="2.130.10.10">
    <property type="entry name" value="YVTN repeat-like/Quinoprotein amine dehydrogenase"/>
    <property type="match status" value="1"/>
</dbReference>
<evidence type="ECO:0000313" key="5">
    <source>
        <dbReference type="Proteomes" id="UP001500897"/>
    </source>
</evidence>
<accession>A0ABN2X3T9</accession>
<sequence length="533" mass="58838">MASIPPNRRIELAGTNAFQTLLQAHDHVVHLIDGGSDLGEDFHIAFARRLQRTGLMAAVQVKTAESPRSKYRLARDYRIPVGTHADDWRNHMLPVIGIVYDMENRKLFWVNLTEALHAAPTTPRWVRVPRENELRAETLDRFIAEIAAYAEARKTSAEHTQPAPQERPTGNPKRSNHLRKLWQVQLPIKEAFHPARSTDWVVVWNPPYLRVIEAGKGVLQRTALKPPAGQRPVVGDSAVYLPAAGGRLRAFGLPDFKMRWEVPLRGNQELARFLDGTLYLPGETEGLHALAPGDGHPRWSTVLADHQVIAPVSLLGDKVIALGGPATTRGTDRTYSKGRVLAIAPGSGEVRWSHAPRNPLLPLLGGNEHVLYLVEQTAASQQVLVAVDLATGEERYRRKLSEPLACSPVASATAVHLMGSDGMIRTRDAVTGRPRWQHPTKQAVLIEPVSAGNSVLVVSERRLLVSLDAATGRQRWECSAPGTSPPRPSWWGIPCTWATAPGACSPWRCRGANRSVRYRAEPGRRARGAARWS</sequence>
<dbReference type="InterPro" id="IPR015943">
    <property type="entry name" value="WD40/YVTN_repeat-like_dom_sf"/>
</dbReference>
<organism evidence="4 5">
    <name type="scientific">Kitasatospora saccharophila</name>
    <dbReference type="NCBI Taxonomy" id="407973"/>
    <lineage>
        <taxon>Bacteria</taxon>
        <taxon>Bacillati</taxon>
        <taxon>Actinomycetota</taxon>
        <taxon>Actinomycetes</taxon>
        <taxon>Kitasatosporales</taxon>
        <taxon>Streptomycetaceae</taxon>
        <taxon>Kitasatospora</taxon>
    </lineage>
</organism>
<dbReference type="Pfam" id="PF13360">
    <property type="entry name" value="PQQ_2"/>
    <property type="match status" value="2"/>
</dbReference>
<dbReference type="EMBL" id="BAAANS010000025">
    <property type="protein sequence ID" value="GAA2103659.1"/>
    <property type="molecule type" value="Genomic_DNA"/>
</dbReference>
<dbReference type="RefSeq" id="WP_344553612.1">
    <property type="nucleotide sequence ID" value="NZ_BAAANS010000025.1"/>
</dbReference>
<evidence type="ECO:0000256" key="1">
    <source>
        <dbReference type="SAM" id="MobiDB-lite"/>
    </source>
</evidence>
<evidence type="ECO:0000313" key="4">
    <source>
        <dbReference type="EMBL" id="GAA2103659.1"/>
    </source>
</evidence>
<dbReference type="SUPFAM" id="SSF50998">
    <property type="entry name" value="Quinoprotein alcohol dehydrogenase-like"/>
    <property type="match status" value="2"/>
</dbReference>
<name>A0ABN2X3T9_9ACTN</name>
<evidence type="ECO:0000259" key="3">
    <source>
        <dbReference type="Pfam" id="PF14280"/>
    </source>
</evidence>
<evidence type="ECO:0000259" key="2">
    <source>
        <dbReference type="Pfam" id="PF13360"/>
    </source>
</evidence>
<dbReference type="InterPro" id="IPR011047">
    <property type="entry name" value="Quinoprotein_ADH-like_sf"/>
</dbReference>
<evidence type="ECO:0008006" key="6">
    <source>
        <dbReference type="Google" id="ProtNLM"/>
    </source>
</evidence>
<feature type="domain" description="DUF4365" evidence="3">
    <location>
        <begin position="13"/>
        <end position="143"/>
    </location>
</feature>
<gene>
    <name evidence="4" type="ORF">GCM10009759_39300</name>
</gene>
<dbReference type="PANTHER" id="PTHR34512">
    <property type="entry name" value="CELL SURFACE PROTEIN"/>
    <property type="match status" value="1"/>
</dbReference>
<dbReference type="Gene3D" id="2.40.128.630">
    <property type="match status" value="1"/>
</dbReference>
<reference evidence="4 5" key="1">
    <citation type="journal article" date="2019" name="Int. J. Syst. Evol. Microbiol.">
        <title>The Global Catalogue of Microorganisms (GCM) 10K type strain sequencing project: providing services to taxonomists for standard genome sequencing and annotation.</title>
        <authorList>
            <consortium name="The Broad Institute Genomics Platform"/>
            <consortium name="The Broad Institute Genome Sequencing Center for Infectious Disease"/>
            <person name="Wu L."/>
            <person name="Ma J."/>
        </authorList>
    </citation>
    <scope>NUCLEOTIDE SEQUENCE [LARGE SCALE GENOMIC DNA]</scope>
    <source>
        <strain evidence="4 5">JCM 14559</strain>
    </source>
</reference>
<dbReference type="PANTHER" id="PTHR34512:SF30">
    <property type="entry name" value="OUTER MEMBRANE PROTEIN ASSEMBLY FACTOR BAMB"/>
    <property type="match status" value="1"/>
</dbReference>
<feature type="region of interest" description="Disordered" evidence="1">
    <location>
        <begin position="153"/>
        <end position="176"/>
    </location>
</feature>
<feature type="domain" description="Pyrrolo-quinoline quinone repeat" evidence="2">
    <location>
        <begin position="180"/>
        <end position="318"/>
    </location>
</feature>
<comment type="caution">
    <text evidence="4">The sequence shown here is derived from an EMBL/GenBank/DDBJ whole genome shotgun (WGS) entry which is preliminary data.</text>
</comment>